<dbReference type="RefSeq" id="WP_317121503.1">
    <property type="nucleotide sequence ID" value="NZ_JAWJBA010000002.1"/>
</dbReference>
<dbReference type="InterPro" id="IPR000600">
    <property type="entry name" value="ROK"/>
</dbReference>
<dbReference type="EMBL" id="JAWJBA010000002">
    <property type="protein sequence ID" value="MDV2684263.1"/>
    <property type="molecule type" value="Genomic_DNA"/>
</dbReference>
<dbReference type="CDD" id="cd24068">
    <property type="entry name" value="ASKHA_NBD_ROK_FnNanK-like"/>
    <property type="match status" value="1"/>
</dbReference>
<dbReference type="PROSITE" id="PS01125">
    <property type="entry name" value="ROK"/>
    <property type="match status" value="1"/>
</dbReference>
<sequence>MKVLGIDIGGTKINMGVVDREGKVYTTHTIPTSFPLYETLEKEIIHLLSTNEDVEAIGIGTAGLIDTKHGKVLYASDNLPGWSGTEVKARLEAAVNLNVEIDNDANVAALAEVKLGVAKNFSRALLLTLGTGVGGGVIINGRILTGPNGGVGEFGHMILYPGGILCSCGRKGCKEQYISGKALQRRIHEAGLSYSPEELMKYKASIPQAKEIIRSYTFDLAVSISSLQAALDIEVVVLGGGVSDSADYWIEELREQLKPLLLNPLEVKVATFKSNAGMLGAAQLVLDQINATNLIEDRHWSSI</sequence>
<name>A0ABU3X8P6_9BACI</name>
<gene>
    <name evidence="2" type="ORF">RYX56_07765</name>
</gene>
<dbReference type="InterPro" id="IPR049874">
    <property type="entry name" value="ROK_cs"/>
</dbReference>
<evidence type="ECO:0000313" key="2">
    <source>
        <dbReference type="EMBL" id="MDV2684263.1"/>
    </source>
</evidence>
<keyword evidence="3" id="KW-1185">Reference proteome</keyword>
<dbReference type="Proteomes" id="UP001287282">
    <property type="component" value="Unassembled WGS sequence"/>
</dbReference>
<dbReference type="Pfam" id="PF00480">
    <property type="entry name" value="ROK"/>
    <property type="match status" value="1"/>
</dbReference>
<dbReference type="InterPro" id="IPR043129">
    <property type="entry name" value="ATPase_NBD"/>
</dbReference>
<dbReference type="SUPFAM" id="SSF53067">
    <property type="entry name" value="Actin-like ATPase domain"/>
    <property type="match status" value="1"/>
</dbReference>
<dbReference type="PANTHER" id="PTHR18964:SF149">
    <property type="entry name" value="BIFUNCTIONAL UDP-N-ACETYLGLUCOSAMINE 2-EPIMERASE_N-ACETYLMANNOSAMINE KINASE"/>
    <property type="match status" value="1"/>
</dbReference>
<proteinExistence type="inferred from homology"/>
<evidence type="ECO:0000313" key="3">
    <source>
        <dbReference type="Proteomes" id="UP001287282"/>
    </source>
</evidence>
<comment type="caution">
    <text evidence="2">The sequence shown here is derived from an EMBL/GenBank/DDBJ whole genome shotgun (WGS) entry which is preliminary data.</text>
</comment>
<dbReference type="PANTHER" id="PTHR18964">
    <property type="entry name" value="ROK (REPRESSOR, ORF, KINASE) FAMILY"/>
    <property type="match status" value="1"/>
</dbReference>
<comment type="similarity">
    <text evidence="1">Belongs to the ROK (NagC/XylR) family.</text>
</comment>
<reference evidence="2 3" key="1">
    <citation type="submission" date="2023-10" db="EMBL/GenBank/DDBJ databases">
        <title>Screening of Alkalihalobacillus lindianensis BZ-TG-R113 and Its Alleviation of Salt Stress on Rapeseed Growth.</title>
        <authorList>
            <person name="Zhao B."/>
            <person name="Guo T."/>
        </authorList>
    </citation>
    <scope>NUCLEOTIDE SEQUENCE [LARGE SCALE GENOMIC DNA]</scope>
    <source>
        <strain evidence="2 3">BZ-TG-R113</strain>
    </source>
</reference>
<dbReference type="Gene3D" id="3.30.420.40">
    <property type="match status" value="2"/>
</dbReference>
<protein>
    <submittedName>
        <fullName evidence="2">ROK family protein</fullName>
    </submittedName>
</protein>
<organism evidence="2 3">
    <name type="scientific">Alkalihalophilus lindianensis</name>
    <dbReference type="NCBI Taxonomy" id="1630542"/>
    <lineage>
        <taxon>Bacteria</taxon>
        <taxon>Bacillati</taxon>
        <taxon>Bacillota</taxon>
        <taxon>Bacilli</taxon>
        <taxon>Bacillales</taxon>
        <taxon>Bacillaceae</taxon>
        <taxon>Alkalihalophilus</taxon>
    </lineage>
</organism>
<evidence type="ECO:0000256" key="1">
    <source>
        <dbReference type="ARBA" id="ARBA00006479"/>
    </source>
</evidence>
<accession>A0ABU3X8P6</accession>